<gene>
    <name evidence="3" type="ORF">ENG67_01960</name>
</gene>
<dbReference type="NCBIfam" id="TIGR02532">
    <property type="entry name" value="IV_pilin_GFxxxE"/>
    <property type="match status" value="1"/>
</dbReference>
<dbReference type="Proteomes" id="UP000885931">
    <property type="component" value="Unassembled WGS sequence"/>
</dbReference>
<evidence type="ECO:0000256" key="2">
    <source>
        <dbReference type="SAM" id="Phobius"/>
    </source>
</evidence>
<dbReference type="InterPro" id="IPR012902">
    <property type="entry name" value="N_methyl_site"/>
</dbReference>
<feature type="region of interest" description="Disordered" evidence="1">
    <location>
        <begin position="81"/>
        <end position="115"/>
    </location>
</feature>
<organism evidence="3">
    <name type="scientific">candidate division WOR-3 bacterium</name>
    <dbReference type="NCBI Taxonomy" id="2052148"/>
    <lineage>
        <taxon>Bacteria</taxon>
        <taxon>Bacteria division WOR-3</taxon>
    </lineage>
</organism>
<dbReference type="Pfam" id="PF07963">
    <property type="entry name" value="N_methyl"/>
    <property type="match status" value="1"/>
</dbReference>
<proteinExistence type="predicted"/>
<accession>A0A7C1BE37</accession>
<name>A0A7C1BE37_UNCW3</name>
<dbReference type="SUPFAM" id="SSF54523">
    <property type="entry name" value="Pili subunits"/>
    <property type="match status" value="1"/>
</dbReference>
<dbReference type="InterPro" id="IPR045584">
    <property type="entry name" value="Pilin-like"/>
</dbReference>
<keyword evidence="2" id="KW-0472">Membrane</keyword>
<comment type="caution">
    <text evidence="3">The sequence shown here is derived from an EMBL/GenBank/DDBJ whole genome shotgun (WGS) entry which is preliminary data.</text>
</comment>
<sequence>MPLEGNDMAMNDRGFSLIEVMVALAILAIGLLGLLNLSFYAIRANKQNKEIVWGRLLAEQTAQDLQLADYDDALLQDDGDTTDLDDISNPDHSSVLVGNDDDGDGRTDEELADGLDNDGDGLVDEDLRNYSIVWNVADDVPAAQMKTIRVITIWTKNNYRHTSKVDLVRGRYRW</sequence>
<keyword evidence="2" id="KW-0812">Transmembrane</keyword>
<dbReference type="EMBL" id="DRBW01000073">
    <property type="protein sequence ID" value="HDM89954.1"/>
    <property type="molecule type" value="Genomic_DNA"/>
</dbReference>
<feature type="transmembrane region" description="Helical" evidence="2">
    <location>
        <begin position="20"/>
        <end position="42"/>
    </location>
</feature>
<reference evidence="3" key="1">
    <citation type="journal article" date="2020" name="mSystems">
        <title>Genome- and Community-Level Interaction Insights into Carbon Utilization and Element Cycling Functions of Hydrothermarchaeota in Hydrothermal Sediment.</title>
        <authorList>
            <person name="Zhou Z."/>
            <person name="Liu Y."/>
            <person name="Xu W."/>
            <person name="Pan J."/>
            <person name="Luo Z.H."/>
            <person name="Li M."/>
        </authorList>
    </citation>
    <scope>NUCLEOTIDE SEQUENCE [LARGE SCALE GENOMIC DNA]</scope>
    <source>
        <strain evidence="3">HyVt-237</strain>
    </source>
</reference>
<evidence type="ECO:0000313" key="3">
    <source>
        <dbReference type="EMBL" id="HDM89954.1"/>
    </source>
</evidence>
<protein>
    <submittedName>
        <fullName evidence="3">Prepilin-type N-terminal cleavage/methylation domain-containing protein</fullName>
    </submittedName>
</protein>
<dbReference type="AlphaFoldDB" id="A0A7C1BE37"/>
<keyword evidence="2" id="KW-1133">Transmembrane helix</keyword>
<dbReference type="PROSITE" id="PS00409">
    <property type="entry name" value="PROKAR_NTER_METHYL"/>
    <property type="match status" value="1"/>
</dbReference>
<evidence type="ECO:0000256" key="1">
    <source>
        <dbReference type="SAM" id="MobiDB-lite"/>
    </source>
</evidence>